<dbReference type="STRING" id="1035.BN961_01910"/>
<keyword evidence="3" id="KW-1185">Reference proteome</keyword>
<feature type="transmembrane region" description="Helical" evidence="1">
    <location>
        <begin position="81"/>
        <end position="99"/>
    </location>
</feature>
<gene>
    <name evidence="2" type="ORF">BN961_01910</name>
</gene>
<dbReference type="AlphaFoldDB" id="A0A090MSB0"/>
<dbReference type="EMBL" id="CCAZ020000001">
    <property type="protein sequence ID" value="CEG08494.1"/>
    <property type="molecule type" value="Genomic_DNA"/>
</dbReference>
<feature type="transmembrane region" description="Helical" evidence="1">
    <location>
        <begin position="21"/>
        <end position="43"/>
    </location>
</feature>
<evidence type="ECO:0000313" key="3">
    <source>
        <dbReference type="Proteomes" id="UP000035762"/>
    </source>
</evidence>
<comment type="caution">
    <text evidence="2">The sequence shown here is derived from an EMBL/GenBank/DDBJ whole genome shotgun (WGS) entry which is preliminary data.</text>
</comment>
<evidence type="ECO:0000256" key="1">
    <source>
        <dbReference type="SAM" id="Phobius"/>
    </source>
</evidence>
<keyword evidence="1" id="KW-1133">Transmembrane helix</keyword>
<keyword evidence="1" id="KW-0472">Membrane</keyword>
<organism evidence="2 3">
    <name type="scientific">Afipia felis</name>
    <name type="common">Cat scratch disease bacillus</name>
    <dbReference type="NCBI Taxonomy" id="1035"/>
    <lineage>
        <taxon>Bacteria</taxon>
        <taxon>Pseudomonadati</taxon>
        <taxon>Pseudomonadota</taxon>
        <taxon>Alphaproteobacteria</taxon>
        <taxon>Hyphomicrobiales</taxon>
        <taxon>Nitrobacteraceae</taxon>
        <taxon>Afipia</taxon>
    </lineage>
</organism>
<name>A0A090MSB0_AFIFE</name>
<evidence type="ECO:0000313" key="2">
    <source>
        <dbReference type="EMBL" id="CEG08494.1"/>
    </source>
</evidence>
<dbReference type="Proteomes" id="UP000035762">
    <property type="component" value="Unassembled WGS sequence"/>
</dbReference>
<keyword evidence="1" id="KW-0812">Transmembrane</keyword>
<proteinExistence type="predicted"/>
<feature type="transmembrane region" description="Helical" evidence="1">
    <location>
        <begin position="49"/>
        <end position="69"/>
    </location>
</feature>
<sequence length="119" mass="13484">MIASIDRRGEWKRRFAELRRPVATLTTLTVALTMLVLLVVRMVGSELTMMALSLMFFVSALLVATIAWFVRSRHNSRSLSLWDVAGAFVIIGISASVLADPEHAVELFEHLFERRFVLH</sequence>
<reference evidence="2 3" key="1">
    <citation type="journal article" date="2014" name="Genome Announc.">
        <title>Genome Sequence of Afipia felis Strain 76713, Isolated in Hospital Water Using an Amoeba Co-Culture Procedure.</title>
        <authorList>
            <person name="Benamar S."/>
            <person name="La Scola B."/>
            <person name="Croce O."/>
        </authorList>
    </citation>
    <scope>NUCLEOTIDE SEQUENCE [LARGE SCALE GENOMIC DNA]</scope>
    <source>
        <strain evidence="2 3">76713</strain>
    </source>
</reference>
<protein>
    <submittedName>
        <fullName evidence="2">Uncharacterized protein</fullName>
    </submittedName>
</protein>
<dbReference type="RefSeq" id="WP_009339012.1">
    <property type="nucleotide sequence ID" value="NZ_CCAZ020000001.1"/>
</dbReference>
<dbReference type="OrthoDB" id="8255901at2"/>
<accession>A0A090MSB0</accession>